<dbReference type="AlphaFoldDB" id="A0A8C0UXI4"/>
<keyword evidence="2" id="KW-1185">Reference proteome</keyword>
<organism evidence="1 2">
    <name type="scientific">Cyanistes caeruleus</name>
    <name type="common">Eurasian blue tit</name>
    <name type="synonym">Parus caeruleus</name>
    <dbReference type="NCBI Taxonomy" id="156563"/>
    <lineage>
        <taxon>Eukaryota</taxon>
        <taxon>Metazoa</taxon>
        <taxon>Chordata</taxon>
        <taxon>Craniata</taxon>
        <taxon>Vertebrata</taxon>
        <taxon>Euteleostomi</taxon>
        <taxon>Archelosauria</taxon>
        <taxon>Archosauria</taxon>
        <taxon>Dinosauria</taxon>
        <taxon>Saurischia</taxon>
        <taxon>Theropoda</taxon>
        <taxon>Coelurosauria</taxon>
        <taxon>Aves</taxon>
        <taxon>Neognathae</taxon>
        <taxon>Neoaves</taxon>
        <taxon>Telluraves</taxon>
        <taxon>Australaves</taxon>
        <taxon>Passeriformes</taxon>
        <taxon>Paridae</taxon>
        <taxon>Cyanistes</taxon>
    </lineage>
</organism>
<accession>A0A8C0UXI4</accession>
<proteinExistence type="predicted"/>
<protein>
    <submittedName>
        <fullName evidence="1">Uncharacterized protein</fullName>
    </submittedName>
</protein>
<reference evidence="1" key="1">
    <citation type="submission" date="2025-08" db="UniProtKB">
        <authorList>
            <consortium name="Ensembl"/>
        </authorList>
    </citation>
    <scope>IDENTIFICATION</scope>
</reference>
<dbReference type="Ensembl" id="ENSCCET00000021424.1">
    <property type="protein sequence ID" value="ENSCCEP00000013776.1"/>
    <property type="gene ID" value="ENSCCEG00000013199.1"/>
</dbReference>
<name>A0A8C0UXI4_CYACU</name>
<evidence type="ECO:0000313" key="2">
    <source>
        <dbReference type="Proteomes" id="UP000694410"/>
    </source>
</evidence>
<dbReference type="Proteomes" id="UP000694410">
    <property type="component" value="Unplaced"/>
</dbReference>
<evidence type="ECO:0000313" key="1">
    <source>
        <dbReference type="Ensembl" id="ENSCCEP00000013776.1"/>
    </source>
</evidence>
<reference evidence="1" key="2">
    <citation type="submission" date="2025-09" db="UniProtKB">
        <authorList>
            <consortium name="Ensembl"/>
        </authorList>
    </citation>
    <scope>IDENTIFICATION</scope>
</reference>
<sequence>MAVIHWISKPSLLLLNSTGFAFFLFRLGYLHQLASACLVKASCPHNQVQIQRNVQVVHANGMVPFP</sequence>